<organism evidence="4 5">
    <name type="scientific">Perilla frutescens var. hirtella</name>
    <name type="common">Perilla citriodora</name>
    <name type="synonym">Perilla setoyensis</name>
    <dbReference type="NCBI Taxonomy" id="608512"/>
    <lineage>
        <taxon>Eukaryota</taxon>
        <taxon>Viridiplantae</taxon>
        <taxon>Streptophyta</taxon>
        <taxon>Embryophyta</taxon>
        <taxon>Tracheophyta</taxon>
        <taxon>Spermatophyta</taxon>
        <taxon>Magnoliopsida</taxon>
        <taxon>eudicotyledons</taxon>
        <taxon>Gunneridae</taxon>
        <taxon>Pentapetalae</taxon>
        <taxon>asterids</taxon>
        <taxon>lamiids</taxon>
        <taxon>Lamiales</taxon>
        <taxon>Lamiaceae</taxon>
        <taxon>Nepetoideae</taxon>
        <taxon>Elsholtzieae</taxon>
        <taxon>Perilla</taxon>
    </lineage>
</organism>
<sequence>MRCVIEEAGVRLRSLAGSLNISFPFHVITLEDFVKLQLSMLDLDDEEAVLVYGLHALEKLVSSPNELEALMRVITRISPRVMITIDAATNVNSPIFVDRFVEALLYCGALFDNLEDCLRSNVAERGIVDSSLLVPVIRNAMAGEGAERKHRIVGINAIS</sequence>
<feature type="region of interest" description="Leucine repeat II (LRII)" evidence="3">
    <location>
        <begin position="7"/>
        <end position="39"/>
    </location>
</feature>
<accession>A0AAD4J472</accession>
<dbReference type="EMBL" id="SDAM02000159">
    <property type="protein sequence ID" value="KAH6826862.1"/>
    <property type="molecule type" value="Genomic_DNA"/>
</dbReference>
<dbReference type="PROSITE" id="PS50985">
    <property type="entry name" value="GRAS"/>
    <property type="match status" value="1"/>
</dbReference>
<keyword evidence="5" id="KW-1185">Reference proteome</keyword>
<dbReference type="Proteomes" id="UP001190926">
    <property type="component" value="Unassembled WGS sequence"/>
</dbReference>
<evidence type="ECO:0000313" key="5">
    <source>
        <dbReference type="Proteomes" id="UP001190926"/>
    </source>
</evidence>
<evidence type="ECO:0000256" key="2">
    <source>
        <dbReference type="ARBA" id="ARBA00023163"/>
    </source>
</evidence>
<comment type="similarity">
    <text evidence="3">Belongs to the GRAS family.</text>
</comment>
<gene>
    <name evidence="4" type="ORF">C2S53_016741</name>
</gene>
<evidence type="ECO:0000256" key="3">
    <source>
        <dbReference type="PROSITE-ProRule" id="PRU01191"/>
    </source>
</evidence>
<name>A0AAD4J472_PERFH</name>
<keyword evidence="2" id="KW-0804">Transcription</keyword>
<comment type="caution">
    <text evidence="3">Lacks conserved residue(s) required for the propagation of feature annotation.</text>
</comment>
<reference evidence="4 5" key="1">
    <citation type="journal article" date="2021" name="Nat. Commun.">
        <title>Incipient diploidization of the medicinal plant Perilla within 10,000 years.</title>
        <authorList>
            <person name="Zhang Y."/>
            <person name="Shen Q."/>
            <person name="Leng L."/>
            <person name="Zhang D."/>
            <person name="Chen S."/>
            <person name="Shi Y."/>
            <person name="Ning Z."/>
            <person name="Chen S."/>
        </authorList>
    </citation>
    <scope>NUCLEOTIDE SEQUENCE [LARGE SCALE GENOMIC DNA]</scope>
    <source>
        <strain evidence="5">cv. PC099</strain>
    </source>
</reference>
<dbReference type="Pfam" id="PF03514">
    <property type="entry name" value="GRAS"/>
    <property type="match status" value="1"/>
</dbReference>
<evidence type="ECO:0000256" key="1">
    <source>
        <dbReference type="ARBA" id="ARBA00023015"/>
    </source>
</evidence>
<dbReference type="InterPro" id="IPR005202">
    <property type="entry name" value="TF_GRAS"/>
</dbReference>
<comment type="caution">
    <text evidence="4">The sequence shown here is derived from an EMBL/GenBank/DDBJ whole genome shotgun (WGS) entry which is preliminary data.</text>
</comment>
<proteinExistence type="inferred from homology"/>
<dbReference type="AlphaFoldDB" id="A0AAD4J472"/>
<keyword evidence="1" id="KW-0805">Transcription regulation</keyword>
<evidence type="ECO:0000313" key="4">
    <source>
        <dbReference type="EMBL" id="KAH6826862.1"/>
    </source>
</evidence>
<feature type="region of interest" description="SAW" evidence="3">
    <location>
        <begin position="142"/>
        <end position="159"/>
    </location>
</feature>
<dbReference type="PANTHER" id="PTHR31636">
    <property type="entry name" value="OSJNBA0084A10.13 PROTEIN-RELATED"/>
    <property type="match status" value="1"/>
</dbReference>
<protein>
    <submittedName>
        <fullName evidence="4">Uncharacterized protein</fullName>
    </submittedName>
</protein>